<dbReference type="Proteomes" id="UP001243375">
    <property type="component" value="Unassembled WGS sequence"/>
</dbReference>
<evidence type="ECO:0000313" key="2">
    <source>
        <dbReference type="Proteomes" id="UP001243375"/>
    </source>
</evidence>
<proteinExistence type="predicted"/>
<keyword evidence="2" id="KW-1185">Reference proteome</keyword>
<gene>
    <name evidence="1" type="ORF">QFC22_002853</name>
</gene>
<evidence type="ECO:0000313" key="1">
    <source>
        <dbReference type="EMBL" id="KAJ9120918.1"/>
    </source>
</evidence>
<sequence length="276" mass="29125">MLLGSGCTSGHFLCGVSRLSPRSITATMTFFAIAVVTAFISSTASPSSHASAPLLSSITPSYTPIYPTTSDLTLLIALPIALFGIQYLASRLTRKSTTNALVALLSGYTFATGLQLSGMSRPIKVLRFLHLPIPGLFDKEEWDPSLFMVVLGGIVPNAIHYAMKVKPVLEASEKAVEVNNDEKKDTSSPPGTSIKESTITTQAFKYYLPTAAQSYKIDSRLVIGAAIFGLGWGMTGTCLLPSVVNAGSALFGLTQPEKPLLFMCSVIAGLGLGGLV</sequence>
<name>A0ACC2XBA2_9TREE</name>
<protein>
    <submittedName>
        <fullName evidence="1">Uncharacterized protein</fullName>
    </submittedName>
</protein>
<reference evidence="1" key="1">
    <citation type="submission" date="2023-04" db="EMBL/GenBank/DDBJ databases">
        <title>Draft Genome sequencing of Naganishia species isolated from polar environments using Oxford Nanopore Technology.</title>
        <authorList>
            <person name="Leo P."/>
            <person name="Venkateswaran K."/>
        </authorList>
    </citation>
    <scope>NUCLEOTIDE SEQUENCE</scope>
    <source>
        <strain evidence="1">MNA-CCFEE 5425</strain>
    </source>
</reference>
<comment type="caution">
    <text evidence="1">The sequence shown here is derived from an EMBL/GenBank/DDBJ whole genome shotgun (WGS) entry which is preliminary data.</text>
</comment>
<dbReference type="EMBL" id="JASBWU010000006">
    <property type="protein sequence ID" value="KAJ9120918.1"/>
    <property type="molecule type" value="Genomic_DNA"/>
</dbReference>
<organism evidence="1 2">
    <name type="scientific">Naganishia vaughanmartiniae</name>
    <dbReference type="NCBI Taxonomy" id="1424756"/>
    <lineage>
        <taxon>Eukaryota</taxon>
        <taxon>Fungi</taxon>
        <taxon>Dikarya</taxon>
        <taxon>Basidiomycota</taxon>
        <taxon>Agaricomycotina</taxon>
        <taxon>Tremellomycetes</taxon>
        <taxon>Filobasidiales</taxon>
        <taxon>Filobasidiaceae</taxon>
        <taxon>Naganishia</taxon>
    </lineage>
</organism>
<accession>A0ACC2XBA2</accession>